<gene>
    <name evidence="1" type="ORF">BDN72DRAFT_865681</name>
</gene>
<sequence length="462" mass="52013">MLTYILPDSVYFYFVAAEQYTGPALSQENPHSPIHSLPPELLQEIFAFSASPFPDPAPLFAYARRNQRFNTTSLRISCVCSYWRSLSFVTSEMWSWMIVSSPDKRCLELVKYYLGRAGDVQGLNLFLKESDSPPVGRQWAPAILRLWIPEARRWSSIHFDFHHTPPIPEMINLPPETLSGITSVSLKSGMAWRRSIAEQFWDVLHTSPALKAVDWNLTRVPSSAPFSQLSSIEGLNQTLSLTEFLSLLSSCTRLRSIIATVVPVAEAEALSKATTIVAPYLEVLLLPMTPMEIKSGILLDYVQAPSLRELEVYVSRSDSAVLRRFLSTSGCLLRKLKLKTKDSVHSEGNVLDYLLEAAPYLRSVEMCDLFHKQLSSLTMSAFSPQMVNGDISILLPSVVSLRLLLIGSVPEGAIGDMLSSRAKYGAIPWCFEFYFTEDNYLQTRDYRVILQLQKQGLYVKYG</sequence>
<organism evidence="1 2">
    <name type="scientific">Pluteus cervinus</name>
    <dbReference type="NCBI Taxonomy" id="181527"/>
    <lineage>
        <taxon>Eukaryota</taxon>
        <taxon>Fungi</taxon>
        <taxon>Dikarya</taxon>
        <taxon>Basidiomycota</taxon>
        <taxon>Agaricomycotina</taxon>
        <taxon>Agaricomycetes</taxon>
        <taxon>Agaricomycetidae</taxon>
        <taxon>Agaricales</taxon>
        <taxon>Pluteineae</taxon>
        <taxon>Pluteaceae</taxon>
        <taxon>Pluteus</taxon>
    </lineage>
</organism>
<evidence type="ECO:0000313" key="1">
    <source>
        <dbReference type="EMBL" id="TFK58768.1"/>
    </source>
</evidence>
<dbReference type="Proteomes" id="UP000308600">
    <property type="component" value="Unassembled WGS sequence"/>
</dbReference>
<keyword evidence="2" id="KW-1185">Reference proteome</keyword>
<evidence type="ECO:0000313" key="2">
    <source>
        <dbReference type="Proteomes" id="UP000308600"/>
    </source>
</evidence>
<reference evidence="1 2" key="1">
    <citation type="journal article" date="2019" name="Nat. Ecol. Evol.">
        <title>Megaphylogeny resolves global patterns of mushroom evolution.</title>
        <authorList>
            <person name="Varga T."/>
            <person name="Krizsan K."/>
            <person name="Foldi C."/>
            <person name="Dima B."/>
            <person name="Sanchez-Garcia M."/>
            <person name="Sanchez-Ramirez S."/>
            <person name="Szollosi G.J."/>
            <person name="Szarkandi J.G."/>
            <person name="Papp V."/>
            <person name="Albert L."/>
            <person name="Andreopoulos W."/>
            <person name="Angelini C."/>
            <person name="Antonin V."/>
            <person name="Barry K.W."/>
            <person name="Bougher N.L."/>
            <person name="Buchanan P."/>
            <person name="Buyck B."/>
            <person name="Bense V."/>
            <person name="Catcheside P."/>
            <person name="Chovatia M."/>
            <person name="Cooper J."/>
            <person name="Damon W."/>
            <person name="Desjardin D."/>
            <person name="Finy P."/>
            <person name="Geml J."/>
            <person name="Haridas S."/>
            <person name="Hughes K."/>
            <person name="Justo A."/>
            <person name="Karasinski D."/>
            <person name="Kautmanova I."/>
            <person name="Kiss B."/>
            <person name="Kocsube S."/>
            <person name="Kotiranta H."/>
            <person name="LaButti K.M."/>
            <person name="Lechner B.E."/>
            <person name="Liimatainen K."/>
            <person name="Lipzen A."/>
            <person name="Lukacs Z."/>
            <person name="Mihaltcheva S."/>
            <person name="Morgado L.N."/>
            <person name="Niskanen T."/>
            <person name="Noordeloos M.E."/>
            <person name="Ohm R.A."/>
            <person name="Ortiz-Santana B."/>
            <person name="Ovrebo C."/>
            <person name="Racz N."/>
            <person name="Riley R."/>
            <person name="Savchenko A."/>
            <person name="Shiryaev A."/>
            <person name="Soop K."/>
            <person name="Spirin V."/>
            <person name="Szebenyi C."/>
            <person name="Tomsovsky M."/>
            <person name="Tulloss R.E."/>
            <person name="Uehling J."/>
            <person name="Grigoriev I.V."/>
            <person name="Vagvolgyi C."/>
            <person name="Papp T."/>
            <person name="Martin F.M."/>
            <person name="Miettinen O."/>
            <person name="Hibbett D.S."/>
            <person name="Nagy L.G."/>
        </authorList>
    </citation>
    <scope>NUCLEOTIDE SEQUENCE [LARGE SCALE GENOMIC DNA]</scope>
    <source>
        <strain evidence="1 2">NL-1719</strain>
    </source>
</reference>
<protein>
    <submittedName>
        <fullName evidence="1">Uncharacterized protein</fullName>
    </submittedName>
</protein>
<dbReference type="EMBL" id="ML209203">
    <property type="protein sequence ID" value="TFK58768.1"/>
    <property type="molecule type" value="Genomic_DNA"/>
</dbReference>
<accession>A0ACD2ZZG5</accession>
<name>A0ACD2ZZG5_9AGAR</name>
<proteinExistence type="predicted"/>